<geneLocation type="plasmid" evidence="4 5">
    <name>unnamed</name>
</geneLocation>
<evidence type="ECO:0000256" key="2">
    <source>
        <dbReference type="SAM" id="Phobius"/>
    </source>
</evidence>
<dbReference type="PANTHER" id="PTHR21666:SF289">
    <property type="entry name" value="L-ALA--D-GLU ENDOPEPTIDASE"/>
    <property type="match status" value="1"/>
</dbReference>
<reference evidence="4 5" key="1">
    <citation type="submission" date="2024-02" db="EMBL/GenBank/DDBJ databases">
        <title>Complete genome sequence of Pelagibacterium nitratireducens ZH15.</title>
        <authorList>
            <person name="Zhao L.H."/>
        </authorList>
    </citation>
    <scope>NUCLEOTIDE SEQUENCE [LARGE SCALE GENOMIC DNA]</scope>
    <source>
        <strain evidence="4 5">ZH15</strain>
        <plasmid evidence="4 5">unnamed</plasmid>
    </source>
</reference>
<dbReference type="Proteomes" id="UP001369958">
    <property type="component" value="Plasmid unnamed"/>
</dbReference>
<dbReference type="EMBL" id="CP146276">
    <property type="protein sequence ID" value="WWT34871.1"/>
    <property type="molecule type" value="Genomic_DNA"/>
</dbReference>
<dbReference type="SUPFAM" id="SSF51261">
    <property type="entry name" value="Duplicated hybrid motif"/>
    <property type="match status" value="1"/>
</dbReference>
<dbReference type="Gene3D" id="2.70.70.10">
    <property type="entry name" value="Glucose Permease (Domain IIA)"/>
    <property type="match status" value="1"/>
</dbReference>
<dbReference type="Pfam" id="PF01551">
    <property type="entry name" value="Peptidase_M23"/>
    <property type="match status" value="1"/>
</dbReference>
<evidence type="ECO:0000256" key="1">
    <source>
        <dbReference type="ARBA" id="ARBA00022729"/>
    </source>
</evidence>
<protein>
    <submittedName>
        <fullName evidence="4">M23 family metallopeptidase</fullName>
        <ecNumber evidence="4">3.4.24.-</ecNumber>
    </submittedName>
</protein>
<keyword evidence="5" id="KW-1185">Reference proteome</keyword>
<accession>A0ABZ2I8R4</accession>
<keyword evidence="4" id="KW-0378">Hydrolase</keyword>
<evidence type="ECO:0000259" key="3">
    <source>
        <dbReference type="Pfam" id="PF01551"/>
    </source>
</evidence>
<keyword evidence="4" id="KW-0614">Plasmid</keyword>
<dbReference type="EC" id="3.4.24.-" evidence="4"/>
<gene>
    <name evidence="4" type="ORF">V6617_18455</name>
</gene>
<dbReference type="Gene3D" id="3.10.450.350">
    <property type="match status" value="1"/>
</dbReference>
<evidence type="ECO:0000313" key="4">
    <source>
        <dbReference type="EMBL" id="WWT34871.1"/>
    </source>
</evidence>
<name>A0ABZ2I8R4_9HYPH</name>
<keyword evidence="2" id="KW-0812">Transmembrane</keyword>
<dbReference type="PANTHER" id="PTHR21666">
    <property type="entry name" value="PEPTIDASE-RELATED"/>
    <property type="match status" value="1"/>
</dbReference>
<organism evidence="4 5">
    <name type="scientific">Pelagibacterium nitratireducens</name>
    <dbReference type="NCBI Taxonomy" id="1046114"/>
    <lineage>
        <taxon>Bacteria</taxon>
        <taxon>Pseudomonadati</taxon>
        <taxon>Pseudomonadota</taxon>
        <taxon>Alphaproteobacteria</taxon>
        <taxon>Hyphomicrobiales</taxon>
        <taxon>Devosiaceae</taxon>
        <taxon>Pelagibacterium</taxon>
    </lineage>
</organism>
<sequence>MSRVQNQKDRQFGSLGISDAEPLLVNAAHGPIPQAGELDINSVIAITLTGIVSFLMMAGAIFLAFEGRDTFSTFSSAFHASSKPETSRTADGKTNRARTTVQNAPNRRTFTLSVAETDGRSAQLRNQEFEWLNVSLATSATILTADIPAPEDVDDDMGVAMTPTEDTAPNIASQVYGEAVDTEVLISSKPMLMDAAPPLAVSDASAVAFILDQSPTVPVGPPSPAFAYAAVPSEFPAVVSSIASNVPDNVSVVPKRRVGAGSTERLIKLEEESLVTEVLDQNGFTLGTSAQIVEATRNVLGLSNLPARTRLRILYRTGDETEASRPVRLSVYLHDEQTNSDAHAFTVAQTDSGRFVLALEPPSIPFPEESAERVDVAALPTLYRSIWETGRRSDLPDHVIEDLISIFSNDADLRKTVAPGDKLEILKANATQDHEDLLYVSLVSKGEKLELFRFTDRSGAVGYFDREGASGGALLLRRPLEGGGILTSPMGMRVHPVTGRRLGHEGVDLAAGAGTPIYAGGDGEVKLAGWNGNYGRQVQLTHVNGFETSYSHMSGIADGIAPGTQVEQGQVIGYVGTTGLSTGNHLHYEVTVNDRLVDALSVRLPPRKAVMPGEMGNFADVVYSVEQLLEEETPRQLPSPSNRS</sequence>
<dbReference type="InterPro" id="IPR011055">
    <property type="entry name" value="Dup_hybrid_motif"/>
</dbReference>
<keyword evidence="2" id="KW-0472">Membrane</keyword>
<dbReference type="InterPro" id="IPR050570">
    <property type="entry name" value="Cell_wall_metabolism_enzyme"/>
</dbReference>
<proteinExistence type="predicted"/>
<evidence type="ECO:0000313" key="5">
    <source>
        <dbReference type="Proteomes" id="UP001369958"/>
    </source>
</evidence>
<dbReference type="GO" id="GO:0016787">
    <property type="term" value="F:hydrolase activity"/>
    <property type="evidence" value="ECO:0007669"/>
    <property type="project" value="UniProtKB-KW"/>
</dbReference>
<dbReference type="RefSeq" id="WP_338611009.1">
    <property type="nucleotide sequence ID" value="NZ_CP146276.1"/>
</dbReference>
<feature type="domain" description="M23ase beta-sheet core" evidence="3">
    <location>
        <begin position="504"/>
        <end position="598"/>
    </location>
</feature>
<dbReference type="InterPro" id="IPR016047">
    <property type="entry name" value="M23ase_b-sheet_dom"/>
</dbReference>
<dbReference type="CDD" id="cd12797">
    <property type="entry name" value="M23_peptidase"/>
    <property type="match status" value="1"/>
</dbReference>
<keyword evidence="1" id="KW-0732">Signal</keyword>
<feature type="transmembrane region" description="Helical" evidence="2">
    <location>
        <begin position="43"/>
        <end position="65"/>
    </location>
</feature>
<keyword evidence="2" id="KW-1133">Transmembrane helix</keyword>